<evidence type="ECO:0000313" key="2">
    <source>
        <dbReference type="Proteomes" id="UP001290894"/>
    </source>
</evidence>
<dbReference type="Proteomes" id="UP001290894">
    <property type="component" value="Unassembled WGS sequence"/>
</dbReference>
<proteinExistence type="predicted"/>
<name>A0ABU5MMS8_9GAMM</name>
<accession>A0ABU5MMS8</accession>
<evidence type="ECO:0000313" key="1">
    <source>
        <dbReference type="EMBL" id="MDZ7514060.1"/>
    </source>
</evidence>
<reference evidence="1 2" key="1">
    <citation type="submission" date="2023-12" db="EMBL/GenBank/DDBJ databases">
        <title>'Antibacterial potential of Stenotrophomonas maltophilia cystic fibrosis isolates' (manuscript under preparation).</title>
        <authorList>
            <person name="Crisan C.V."/>
            <person name="Pettis M."/>
            <person name="Goldberg J.B."/>
        </authorList>
    </citation>
    <scope>NUCLEOTIDE SEQUENCE [LARGE SCALE GENOMIC DNA]</scope>
    <source>
        <strain evidence="1 2">CCV155</strain>
    </source>
</reference>
<sequence>MMSNTSKLDAFVFSLVVKAGSARSLAVAIPIHGETEVLEGPKATARAVARRFSVITDLPRVRRQVEINKETFFEIAESRFFSLSADVEVVEILAFVGGSLAPIPVNFLVRRKQGGLALYTRTNLTEAVGDALAEQELATWAMTPRQIPKAPGVKP</sequence>
<evidence type="ECO:0008006" key="3">
    <source>
        <dbReference type="Google" id="ProtNLM"/>
    </source>
</evidence>
<protein>
    <recommendedName>
        <fullName evidence="3">BFN domain-containing protein</fullName>
    </recommendedName>
</protein>
<gene>
    <name evidence="1" type="ORF">U5F72_19830</name>
</gene>
<dbReference type="EMBL" id="JAXUAC010000050">
    <property type="protein sequence ID" value="MDZ7514060.1"/>
    <property type="molecule type" value="Genomic_DNA"/>
</dbReference>
<comment type="caution">
    <text evidence="1">The sequence shown here is derived from an EMBL/GenBank/DDBJ whole genome shotgun (WGS) entry which is preliminary data.</text>
</comment>
<keyword evidence="2" id="KW-1185">Reference proteome</keyword>
<organism evidence="1 2">
    <name type="scientific">Stenotrophomonas muris</name>
    <dbReference type="NCBI Taxonomy" id="2963283"/>
    <lineage>
        <taxon>Bacteria</taxon>
        <taxon>Pseudomonadati</taxon>
        <taxon>Pseudomonadota</taxon>
        <taxon>Gammaproteobacteria</taxon>
        <taxon>Lysobacterales</taxon>
        <taxon>Lysobacteraceae</taxon>
        <taxon>Stenotrophomonas</taxon>
    </lineage>
</organism>